<keyword evidence="9" id="KW-1185">Reference proteome</keyword>
<feature type="transmembrane region" description="Helical" evidence="7">
    <location>
        <begin position="250"/>
        <end position="269"/>
    </location>
</feature>
<keyword evidence="7" id="KW-0472">Membrane</keyword>
<evidence type="ECO:0000313" key="9">
    <source>
        <dbReference type="Proteomes" id="UP000013827"/>
    </source>
</evidence>
<evidence type="ECO:0000256" key="7">
    <source>
        <dbReference type="SAM" id="Phobius"/>
    </source>
</evidence>
<evidence type="ECO:0000256" key="5">
    <source>
        <dbReference type="ARBA" id="ARBA00023201"/>
    </source>
</evidence>
<dbReference type="PANTHER" id="PTHR43562:SF3">
    <property type="entry name" value="SODIUM ION_PROTON EXCHANGER (EUROFUNG)"/>
    <property type="match status" value="1"/>
</dbReference>
<feature type="region of interest" description="Disordered" evidence="6">
    <location>
        <begin position="787"/>
        <end position="852"/>
    </location>
</feature>
<dbReference type="GeneID" id="17259950"/>
<dbReference type="KEGG" id="ehx:EMIHUDRAFT_212309"/>
<reference evidence="9" key="1">
    <citation type="journal article" date="2013" name="Nature">
        <title>Pan genome of the phytoplankton Emiliania underpins its global distribution.</title>
        <authorList>
            <person name="Read B.A."/>
            <person name="Kegel J."/>
            <person name="Klute M.J."/>
            <person name="Kuo A."/>
            <person name="Lefebvre S.C."/>
            <person name="Maumus F."/>
            <person name="Mayer C."/>
            <person name="Miller J."/>
            <person name="Monier A."/>
            <person name="Salamov A."/>
            <person name="Young J."/>
            <person name="Aguilar M."/>
            <person name="Claverie J.M."/>
            <person name="Frickenhaus S."/>
            <person name="Gonzalez K."/>
            <person name="Herman E.K."/>
            <person name="Lin Y.C."/>
            <person name="Napier J."/>
            <person name="Ogata H."/>
            <person name="Sarno A.F."/>
            <person name="Shmutz J."/>
            <person name="Schroeder D."/>
            <person name="de Vargas C."/>
            <person name="Verret F."/>
            <person name="von Dassow P."/>
            <person name="Valentin K."/>
            <person name="Van de Peer Y."/>
            <person name="Wheeler G."/>
            <person name="Dacks J.B."/>
            <person name="Delwiche C.F."/>
            <person name="Dyhrman S.T."/>
            <person name="Glockner G."/>
            <person name="John U."/>
            <person name="Richards T."/>
            <person name="Worden A.Z."/>
            <person name="Zhang X."/>
            <person name="Grigoriev I.V."/>
            <person name="Allen A.E."/>
            <person name="Bidle K."/>
            <person name="Borodovsky M."/>
            <person name="Bowler C."/>
            <person name="Brownlee C."/>
            <person name="Cock J.M."/>
            <person name="Elias M."/>
            <person name="Gladyshev V.N."/>
            <person name="Groth M."/>
            <person name="Guda C."/>
            <person name="Hadaegh A."/>
            <person name="Iglesias-Rodriguez M.D."/>
            <person name="Jenkins J."/>
            <person name="Jones B.M."/>
            <person name="Lawson T."/>
            <person name="Leese F."/>
            <person name="Lindquist E."/>
            <person name="Lobanov A."/>
            <person name="Lomsadze A."/>
            <person name="Malik S.B."/>
            <person name="Marsh M.E."/>
            <person name="Mackinder L."/>
            <person name="Mock T."/>
            <person name="Mueller-Roeber B."/>
            <person name="Pagarete A."/>
            <person name="Parker M."/>
            <person name="Probert I."/>
            <person name="Quesneville H."/>
            <person name="Raines C."/>
            <person name="Rensing S.A."/>
            <person name="Riano-Pachon D.M."/>
            <person name="Richier S."/>
            <person name="Rokitta S."/>
            <person name="Shiraiwa Y."/>
            <person name="Soanes D.M."/>
            <person name="van der Giezen M."/>
            <person name="Wahlund T.M."/>
            <person name="Williams B."/>
            <person name="Wilson W."/>
            <person name="Wolfe G."/>
            <person name="Wurch L.L."/>
        </authorList>
    </citation>
    <scope>NUCLEOTIDE SEQUENCE</scope>
</reference>
<dbReference type="EnsemblProtists" id="EOD13803">
    <property type="protein sequence ID" value="EOD13803"/>
    <property type="gene ID" value="EMIHUDRAFT_212309"/>
</dbReference>
<dbReference type="InterPro" id="IPR038770">
    <property type="entry name" value="Na+/solute_symporter_sf"/>
</dbReference>
<name>A0A0D3IRB8_EMIH1</name>
<keyword evidence="7" id="KW-0812">Transmembrane</keyword>
<dbReference type="Gene3D" id="1.20.1530.20">
    <property type="match status" value="2"/>
</dbReference>
<feature type="transmembrane region" description="Helical" evidence="7">
    <location>
        <begin position="216"/>
        <end position="238"/>
    </location>
</feature>
<evidence type="ECO:0000256" key="1">
    <source>
        <dbReference type="ARBA" id="ARBA00022448"/>
    </source>
</evidence>
<organism evidence="8 9">
    <name type="scientific">Emiliania huxleyi (strain CCMP1516)</name>
    <dbReference type="NCBI Taxonomy" id="280463"/>
    <lineage>
        <taxon>Eukaryota</taxon>
        <taxon>Haptista</taxon>
        <taxon>Haptophyta</taxon>
        <taxon>Prymnesiophyceae</taxon>
        <taxon>Isochrysidales</taxon>
        <taxon>Noelaerhabdaceae</taxon>
        <taxon>Emiliania</taxon>
    </lineage>
</organism>
<keyword evidence="1" id="KW-0813">Transport</keyword>
<dbReference type="eggNOG" id="KOG1650">
    <property type="taxonomic scope" value="Eukaryota"/>
</dbReference>
<evidence type="ECO:0008006" key="10">
    <source>
        <dbReference type="Google" id="ProtNLM"/>
    </source>
</evidence>
<keyword evidence="2" id="KW-0050">Antiport</keyword>
<proteinExistence type="predicted"/>
<keyword evidence="4" id="KW-0406">Ion transport</keyword>
<dbReference type="Proteomes" id="UP000013827">
    <property type="component" value="Unassembled WGS sequence"/>
</dbReference>
<reference evidence="8" key="2">
    <citation type="submission" date="2024-10" db="UniProtKB">
        <authorList>
            <consortium name="EnsemblProtists"/>
        </authorList>
    </citation>
    <scope>IDENTIFICATION</scope>
</reference>
<feature type="transmembrane region" description="Helical" evidence="7">
    <location>
        <begin position="399"/>
        <end position="418"/>
    </location>
</feature>
<protein>
    <recommendedName>
        <fullName evidence="10">Cation/H+ exchanger domain-containing protein</fullName>
    </recommendedName>
</protein>
<dbReference type="GO" id="GO:0015297">
    <property type="term" value="F:antiporter activity"/>
    <property type="evidence" value="ECO:0007669"/>
    <property type="project" value="UniProtKB-KW"/>
</dbReference>
<feature type="region of interest" description="Disordered" evidence="6">
    <location>
        <begin position="615"/>
        <end position="665"/>
    </location>
</feature>
<evidence type="ECO:0000256" key="6">
    <source>
        <dbReference type="SAM" id="MobiDB-lite"/>
    </source>
</evidence>
<evidence type="ECO:0000256" key="3">
    <source>
        <dbReference type="ARBA" id="ARBA00023053"/>
    </source>
</evidence>
<evidence type="ECO:0000256" key="4">
    <source>
        <dbReference type="ARBA" id="ARBA00023065"/>
    </source>
</evidence>
<sequence length="852" mass="91637">MAEILFVLVPKLLCAVLCFWRFGLCFDVAERESAQHLRSWRRLTGHHIPFTFNDVEQFALFYIALWACGKLAEALWLPSLAGELLCGMVLGPRLSSFVPKPDAVMMIGQVGLVLEMVDLDMLVAYGPRLATAVGLSAEAAYVVAIAAMPTAVGVATKVMNMGHVLNTPLGQLVLLAAERTGQLVLLATVVDDIIAFINLGELKALADPCAAPRGRVLSSVLLLAGVGWLAVDVVPRLVESKLLPRVQQRHHDVVLTSLLCAMAVGLMAVCHRTKTFPLLGAFLAGLSFCSIAPVHHVWAHQVKRIQYSLLRLFYGATIAFEVPVATMWTGRIIGRGALFFLAIAGKPPPLPPLLRQIHLAPLVGAGEISLLAGFQGLVDNAIDEDHRLMRVDNVIDEDTFGSIVFAVLLSVFVGPWALRWRLWHDRKADRARNWAIEKELAVEDEEGGGDTRYPHFVYYTLDISCAAKFGLLSKLVNVAVEHDLEVIDFRVHGAHVKGGHDVVYEFYLKDALLLAHIDDAYRERSGTAMSTPTPTTLDVLDTARERAHSFLGLGHNGRPPPCPRAHCSNGPLTRAACFLVCIGRPASFPEPSPNGRHAALMLDRVHSRVSRARAHAAIGHPSPSATQLALTSGCSEEEGKAEGAAGGAAAAGQTRASRDCEGSRGVASAGSAASAAASAAGVVRKSLGALWAARHTVARAPAPDGKPHVISDEEIATRISDLRAAFLTQLGHDPRACSDAAGGGPAHPENDDEMAERFAEHVLHRVRFDPAGQHGYAEEHLDLERRSPSLHASPPSILLSESQGSGLGEPTRSPQHPPQQSSFVARARRASRDMFNILPPRASRAGDWTADA</sequence>
<dbReference type="RefSeq" id="XP_005766232.1">
    <property type="nucleotide sequence ID" value="XM_005766175.1"/>
</dbReference>
<evidence type="ECO:0000313" key="8">
    <source>
        <dbReference type="EnsemblProtists" id="EOD13803"/>
    </source>
</evidence>
<dbReference type="HOGENOM" id="CLU_335073_0_0_1"/>
<dbReference type="AlphaFoldDB" id="A0A0D3IRB8"/>
<dbReference type="PaxDb" id="2903-EOD13803"/>
<feature type="compositionally biased region" description="Polar residues" evidence="6">
    <location>
        <begin position="812"/>
        <end position="823"/>
    </location>
</feature>
<dbReference type="GO" id="GO:0006814">
    <property type="term" value="P:sodium ion transport"/>
    <property type="evidence" value="ECO:0007669"/>
    <property type="project" value="UniProtKB-KW"/>
</dbReference>
<dbReference type="PANTHER" id="PTHR43562">
    <property type="entry name" value="NAPA-TYPE SODIUM/HYDROGEN ANTIPORTER"/>
    <property type="match status" value="1"/>
</dbReference>
<feature type="transmembrane region" description="Helical" evidence="7">
    <location>
        <begin position="275"/>
        <end position="297"/>
    </location>
</feature>
<keyword evidence="7" id="KW-1133">Transmembrane helix</keyword>
<feature type="transmembrane region" description="Helical" evidence="7">
    <location>
        <begin position="309"/>
        <end position="328"/>
    </location>
</feature>
<keyword evidence="3" id="KW-0915">Sodium</keyword>
<keyword evidence="5" id="KW-0739">Sodium transport</keyword>
<accession>A0A0D3IRB8</accession>
<evidence type="ECO:0000256" key="2">
    <source>
        <dbReference type="ARBA" id="ARBA00022449"/>
    </source>
</evidence>
<feature type="compositionally biased region" description="Polar residues" evidence="6">
    <location>
        <begin position="623"/>
        <end position="634"/>
    </location>
</feature>